<sequence>MPKYHSSQPAVAFLTLVALGLSACSTGFYKKWADKETYAILRKKASKVPNSGQAFLNITPPPPVKMEELRKNMKKEEFLGDRAYLEENARVVSLAEALDFAVHRNRAYLVQKETVYLAALNLTLVRQQYGPIMSGGGSTAQASTDAVTGINNLVRTSTLTTTGNLGFSALTRTGALLATNLTTNFVRFFTGGKDSGISQLGFSLTQPLLSGAGYLSASEVLTQSERSVLYAIRTFAQYRKSFAVDIATQYFGVIQSRETARNAYLAFKAFDFVVARETAMQKENAANSTKSSVYRLVQSRIVFERSWISAIRDYEQALDDLKVNLGLPVTERLVLDYKDKDSLKIIDSPGTLEEAITIAMNNRLDLWNLRDQVEDTSRKVLIAKQQVLPSVNALVNYNMLDNPDHNDFRLVPRNRSYGMGVNADLNLNQKPERNLLRSSIVAEQQARRALDLAEENIRSDVRTGWRDLQLARKQYELAKIGMEISTSRLEVEEAFNAEGMGTAINLVDAQRDMNTTRNLMVSTSINHTLVRLRLWRDMGVLFIEKDGGWVDVLNKEKPKGE</sequence>
<reference evidence="2" key="1">
    <citation type="journal article" date="2019" name="Int. J. Syst. Evol. Microbiol.">
        <title>The Global Catalogue of Microorganisms (GCM) 10K type strain sequencing project: providing services to taxonomists for standard genome sequencing and annotation.</title>
        <authorList>
            <consortium name="The Broad Institute Genomics Platform"/>
            <consortium name="The Broad Institute Genome Sequencing Center for Infectious Disease"/>
            <person name="Wu L."/>
            <person name="Ma J."/>
        </authorList>
    </citation>
    <scope>NUCLEOTIDE SEQUENCE [LARGE SCALE GENOMIC DNA]</scope>
    <source>
        <strain evidence="2">CGMCC 4.1469</strain>
    </source>
</reference>
<gene>
    <name evidence="1" type="ORF">ACFQDI_21215</name>
</gene>
<accession>A0ABW0KXT8</accession>
<dbReference type="SUPFAM" id="SSF56954">
    <property type="entry name" value="Outer membrane efflux proteins (OEP)"/>
    <property type="match status" value="1"/>
</dbReference>
<proteinExistence type="predicted"/>
<dbReference type="Proteomes" id="UP001596052">
    <property type="component" value="Unassembled WGS sequence"/>
</dbReference>
<dbReference type="RefSeq" id="WP_377170666.1">
    <property type="nucleotide sequence ID" value="NZ_JBHSMQ010000010.1"/>
</dbReference>
<dbReference type="PANTHER" id="PTHR30203:SF33">
    <property type="entry name" value="BLR4455 PROTEIN"/>
    <property type="match status" value="1"/>
</dbReference>
<dbReference type="PROSITE" id="PS51257">
    <property type="entry name" value="PROKAR_LIPOPROTEIN"/>
    <property type="match status" value="1"/>
</dbReference>
<dbReference type="InterPro" id="IPR010131">
    <property type="entry name" value="MdtP/NodT-like"/>
</dbReference>
<keyword evidence="2" id="KW-1185">Reference proteome</keyword>
<dbReference type="EMBL" id="JBHSMQ010000010">
    <property type="protein sequence ID" value="MFC5457401.1"/>
    <property type="molecule type" value="Genomic_DNA"/>
</dbReference>
<evidence type="ECO:0000313" key="1">
    <source>
        <dbReference type="EMBL" id="MFC5457401.1"/>
    </source>
</evidence>
<name>A0ABW0KXT8_9BACT</name>
<dbReference type="Gene3D" id="1.20.1600.10">
    <property type="entry name" value="Outer membrane efflux proteins (OEP)"/>
    <property type="match status" value="1"/>
</dbReference>
<protein>
    <submittedName>
        <fullName evidence="1">TolC family protein</fullName>
    </submittedName>
</protein>
<organism evidence="1 2">
    <name type="scientific">Prosthecobacter fluviatilis</name>
    <dbReference type="NCBI Taxonomy" id="445931"/>
    <lineage>
        <taxon>Bacteria</taxon>
        <taxon>Pseudomonadati</taxon>
        <taxon>Verrucomicrobiota</taxon>
        <taxon>Verrucomicrobiia</taxon>
        <taxon>Verrucomicrobiales</taxon>
        <taxon>Verrucomicrobiaceae</taxon>
        <taxon>Prosthecobacter</taxon>
    </lineage>
</organism>
<evidence type="ECO:0000313" key="2">
    <source>
        <dbReference type="Proteomes" id="UP001596052"/>
    </source>
</evidence>
<comment type="caution">
    <text evidence="1">The sequence shown here is derived from an EMBL/GenBank/DDBJ whole genome shotgun (WGS) entry which is preliminary data.</text>
</comment>
<dbReference type="PANTHER" id="PTHR30203">
    <property type="entry name" value="OUTER MEMBRANE CATION EFFLUX PROTEIN"/>
    <property type="match status" value="1"/>
</dbReference>